<dbReference type="GO" id="GO:0044877">
    <property type="term" value="F:protein-containing complex binding"/>
    <property type="evidence" value="ECO:0007669"/>
    <property type="project" value="EnsemblFungi"/>
</dbReference>
<protein>
    <submittedName>
        <fullName evidence="3">RAVE complex subunit Rav1</fullName>
    </submittedName>
</protein>
<dbReference type="JaponicusDB" id="SJAG_00301">
    <property type="gene designation" value="rav1"/>
</dbReference>
<proteinExistence type="predicted"/>
<dbReference type="RefSeq" id="XP_002171588.1">
    <property type="nucleotide sequence ID" value="XM_002171552.2"/>
</dbReference>
<dbReference type="GO" id="GO:0007035">
    <property type="term" value="P:vacuolar acidification"/>
    <property type="evidence" value="ECO:0000318"/>
    <property type="project" value="GO_Central"/>
</dbReference>
<dbReference type="STRING" id="402676.B6JV94"/>
<evidence type="ECO:0000313" key="5">
    <source>
        <dbReference type="Proteomes" id="UP000001744"/>
    </source>
</evidence>
<evidence type="ECO:0000256" key="1">
    <source>
        <dbReference type="SAM" id="MobiDB-lite"/>
    </source>
</evidence>
<dbReference type="InterPro" id="IPR001680">
    <property type="entry name" value="WD40_rpt"/>
</dbReference>
<dbReference type="GO" id="GO:0010008">
    <property type="term" value="C:endosome membrane"/>
    <property type="evidence" value="ECO:0007669"/>
    <property type="project" value="EnsemblFungi"/>
</dbReference>
<dbReference type="GeneID" id="7049613"/>
<dbReference type="Proteomes" id="UP000001744">
    <property type="component" value="Unassembled WGS sequence"/>
</dbReference>
<dbReference type="OrthoDB" id="342131at2759"/>
<feature type="domain" description="RAVE complex protein Rav1 C-terminal" evidence="2">
    <location>
        <begin position="574"/>
        <end position="1243"/>
    </location>
</feature>
<evidence type="ECO:0000313" key="3">
    <source>
        <dbReference type="EMBL" id="EEB05295.1"/>
    </source>
</evidence>
<sequence length="1317" mass="148751">MPLVRSSLGRLRASPELRSFTNCFETTVFALCEEKIVILCSKDFLPFQTIELDQSVTSVSLCKQTGWLAIGSHGVVHIYRPEEPNKYTQVNSYKFKKDCHVTCLDWGLSHDLVVSHGNTITILNISTGHPVLEVWSQQTVRPVQRALLSPDASYIASVEEDSPLVKVWMRTSPQTGVASVYDYSYLPHSSPVAFLQWNAPLMAEENEESMYLATVSSDGVLHIWRFGSLFGSQLMHLANWLDLKDYSPSALYSHFGFLTKHDLACILSASPESSNKAFDPFLVWLQRQLKTKTDLFVMFSASHLHLWSVSTTKNDSVSLSLISRTHMKLSDHALTKPNDFLHFCFTKPNPSNAFYFFDDNDDILTCFSVTLSGLFDYEKKTPHALARFTGHSSAIKCLHRTPNGHGFVSRDDTGRCVFYSFDCSRQQFKVKRGSSLTPSPDATVVPLFAGEYGSILQEDRIELWHCVSEEPVLLATCNQVPVSNALSVFILPIQMKADSLMLCCLTKGGHSWFWRVDISDLEKPSITFVDRLKFTKDLDTASPIDVMGWSSLLYPSFPLDAFNREVFASISKEGLLQTWTATVTSDNTPRVLELSRVQTSVRDATLIKGSTSKIVAVVSENGSRLSVFDMRSSEFSSQEESSAVFPELGPIIDLDWTSTPNSHSILAVSFKHDVVLICQNRRSYIMKSPLWVPIVRVNTSSFTDLPIRDSTWLDNGTLVLACGTGIYYFDKTLPQNPSLLYPYSVNRQSKDLFDLVYQLNGILPVYHPQFLQQLMLNNKISLILLILHRVYECLQQNNPLHFLLNIEAEKLILPSAAQDDVQSQVNSVLDEIKSGNDSVEETAVNSLNEWRNSLDWLSSLEAQLKSQKVQTLTRTSQFLLLNFIEAFHKTLSVGSFLDLNGRRYCLMLNQYTLLRHQTKEKSQLPFRDCMWAFYSSNQDVLLGYSKQLLGNFLLWDDVRELGLPYWLSQSSLCQVFRELAQNHYTHNDERNPEFVSLYYMALRKKAVLVNLWKLASWHKESARTVKLLSNDFTLPRWRVAAAKNAFALLSRHRYFYAAAFFLLGDQCLDAVRVCIRNLNDPALAIAVARVYEGDDGPTFSKLLVEFMLPISQRYYDRFLACWCFEMLKNKAKAIQCLVSPLYSTIRDDAELKKETTATATLLPRDDDALPGHPQDKNGAADDPALILLYVWLRDQFCTFGGSASQLRPLGNLAPVNPSHEFKFVLHMARVYDQMGCDLTALSLVRNWTFLHTTSPTTEPPSNDSITATEGASTAKETPTPEETTTPQTAKPRVSLMGQTLTQAPSSIPDFDESAFFF</sequence>
<dbReference type="InterPro" id="IPR015943">
    <property type="entry name" value="WD40/YVTN_repeat-like_dom_sf"/>
</dbReference>
<dbReference type="Gene3D" id="2.130.10.10">
    <property type="entry name" value="YVTN repeat-like/Quinoprotein amine dehydrogenase"/>
    <property type="match status" value="2"/>
</dbReference>
<dbReference type="InterPro" id="IPR022033">
    <property type="entry name" value="Rav1p_C"/>
</dbReference>
<dbReference type="eggNOG" id="KOG1064">
    <property type="taxonomic scope" value="Eukaryota"/>
</dbReference>
<feature type="compositionally biased region" description="Low complexity" evidence="1">
    <location>
        <begin position="1273"/>
        <end position="1291"/>
    </location>
</feature>
<dbReference type="SMART" id="SM00320">
    <property type="entry name" value="WD40"/>
    <property type="match status" value="4"/>
</dbReference>
<dbReference type="InterPro" id="IPR036322">
    <property type="entry name" value="WD40_repeat_dom_sf"/>
</dbReference>
<dbReference type="PANTHER" id="PTHR13950:SF9">
    <property type="entry name" value="RABCONNECTIN-3A"/>
    <property type="match status" value="1"/>
</dbReference>
<keyword evidence="5" id="KW-1185">Reference proteome</keyword>
<dbReference type="GO" id="GO:0043291">
    <property type="term" value="C:RAVE complex"/>
    <property type="evidence" value="ECO:0000318"/>
    <property type="project" value="GO_Central"/>
</dbReference>
<organism evidence="3 5">
    <name type="scientific">Schizosaccharomyces japonicus (strain yFS275 / FY16936)</name>
    <name type="common">Fission yeast</name>
    <dbReference type="NCBI Taxonomy" id="402676"/>
    <lineage>
        <taxon>Eukaryota</taxon>
        <taxon>Fungi</taxon>
        <taxon>Dikarya</taxon>
        <taxon>Ascomycota</taxon>
        <taxon>Taphrinomycotina</taxon>
        <taxon>Schizosaccharomycetes</taxon>
        <taxon>Schizosaccharomycetales</taxon>
        <taxon>Schizosaccharomycetaceae</taxon>
        <taxon>Schizosaccharomyces</taxon>
    </lineage>
</organism>
<dbReference type="VEuPathDB" id="FungiDB:SJAG_00301"/>
<evidence type="ECO:0000313" key="4">
    <source>
        <dbReference type="JaponicusDB" id="SJAG_00301"/>
    </source>
</evidence>
<accession>B6JV94</accession>
<dbReference type="PANTHER" id="PTHR13950">
    <property type="entry name" value="RABCONNECTIN-RELATED"/>
    <property type="match status" value="1"/>
</dbReference>
<feature type="region of interest" description="Disordered" evidence="1">
    <location>
        <begin position="1252"/>
        <end position="1293"/>
    </location>
</feature>
<dbReference type="SUPFAM" id="SSF50978">
    <property type="entry name" value="WD40 repeat-like"/>
    <property type="match status" value="3"/>
</dbReference>
<dbReference type="OMA" id="HNHESER"/>
<reference evidence="3 5" key="1">
    <citation type="journal article" date="2011" name="Science">
        <title>Comparative functional genomics of the fission yeasts.</title>
        <authorList>
            <person name="Rhind N."/>
            <person name="Chen Z."/>
            <person name="Yassour M."/>
            <person name="Thompson D.A."/>
            <person name="Haas B.J."/>
            <person name="Habib N."/>
            <person name="Wapinski I."/>
            <person name="Roy S."/>
            <person name="Lin M.F."/>
            <person name="Heiman D.I."/>
            <person name="Young S.K."/>
            <person name="Furuya K."/>
            <person name="Guo Y."/>
            <person name="Pidoux A."/>
            <person name="Chen H.M."/>
            <person name="Robbertse B."/>
            <person name="Goldberg J.M."/>
            <person name="Aoki K."/>
            <person name="Bayne E.H."/>
            <person name="Berlin A.M."/>
            <person name="Desjardins C.A."/>
            <person name="Dobbs E."/>
            <person name="Dukaj L."/>
            <person name="Fan L."/>
            <person name="FitzGerald M.G."/>
            <person name="French C."/>
            <person name="Gujja S."/>
            <person name="Hansen K."/>
            <person name="Keifenheim D."/>
            <person name="Levin J.Z."/>
            <person name="Mosher R.A."/>
            <person name="Mueller C.A."/>
            <person name="Pfiffner J."/>
            <person name="Priest M."/>
            <person name="Russ C."/>
            <person name="Smialowska A."/>
            <person name="Swoboda P."/>
            <person name="Sykes S.M."/>
            <person name="Vaughn M."/>
            <person name="Vengrova S."/>
            <person name="Yoder R."/>
            <person name="Zeng Q."/>
            <person name="Allshire R."/>
            <person name="Baulcombe D."/>
            <person name="Birren B.W."/>
            <person name="Brown W."/>
            <person name="Ekwall K."/>
            <person name="Kellis M."/>
            <person name="Leatherwood J."/>
            <person name="Levin H."/>
            <person name="Margalit H."/>
            <person name="Martienssen R."/>
            <person name="Nieduszynski C.A."/>
            <person name="Spatafora J.W."/>
            <person name="Friedman N."/>
            <person name="Dalgaard J.Z."/>
            <person name="Baumann P."/>
            <person name="Niki H."/>
            <person name="Regev A."/>
            <person name="Nusbaum C."/>
        </authorList>
    </citation>
    <scope>NUCLEOTIDE SEQUENCE [LARGE SCALE GENOMIC DNA]</scope>
    <source>
        <strain evidence="5">yFS275 / FY16936</strain>
    </source>
</reference>
<dbReference type="InterPro" id="IPR052208">
    <property type="entry name" value="DmX-like/RAVE_component"/>
</dbReference>
<name>B6JV94_SCHJY</name>
<dbReference type="HOGENOM" id="CLU_000310_0_1_1"/>
<dbReference type="EMBL" id="KE651166">
    <property type="protein sequence ID" value="EEB05295.1"/>
    <property type="molecule type" value="Genomic_DNA"/>
</dbReference>
<evidence type="ECO:0000259" key="2">
    <source>
        <dbReference type="Pfam" id="PF12234"/>
    </source>
</evidence>
<feature type="compositionally biased region" description="Polar residues" evidence="1">
    <location>
        <begin position="1252"/>
        <end position="1271"/>
    </location>
</feature>
<dbReference type="Pfam" id="PF12234">
    <property type="entry name" value="Rav1p_C"/>
    <property type="match status" value="1"/>
</dbReference>
<gene>
    <name evidence="4" type="primary">rav1</name>
    <name evidence="3" type="ORF">SJAG_00301</name>
</gene>